<comment type="caution">
    <text evidence="3">The sequence shown here is derived from an EMBL/GenBank/DDBJ whole genome shotgun (WGS) entry which is preliminary data.</text>
</comment>
<dbReference type="AlphaFoldDB" id="A0A370TH76"/>
<dbReference type="RefSeq" id="XP_031867533.1">
    <property type="nucleotide sequence ID" value="XM_032016302.1"/>
</dbReference>
<dbReference type="PANTHER" id="PTHR28041">
    <property type="entry name" value="54S RIBOSOMAL PROTEIN L25, MITOCHONDRIAL"/>
    <property type="match status" value="1"/>
</dbReference>
<dbReference type="EMBL" id="NPIC01000007">
    <property type="protein sequence ID" value="RDL34551.1"/>
    <property type="molecule type" value="Genomic_DNA"/>
</dbReference>
<dbReference type="PANTHER" id="PTHR28041:SF1">
    <property type="entry name" value="LARGE RIBOSOMAL SUBUNIT PROTEIN ML59"/>
    <property type="match status" value="1"/>
</dbReference>
<evidence type="ECO:0000256" key="1">
    <source>
        <dbReference type="SAM" id="MobiDB-lite"/>
    </source>
</evidence>
<dbReference type="GO" id="GO:0005762">
    <property type="term" value="C:mitochondrial large ribosomal subunit"/>
    <property type="evidence" value="ECO:0007669"/>
    <property type="project" value="InterPro"/>
</dbReference>
<reference evidence="3 4" key="1">
    <citation type="journal article" date="2018" name="IMA Fungus">
        <title>IMA Genome-F 9: Draft genome sequence of Annulohypoxylon stygium, Aspergillus mulundensis, Berkeleyomyces basicola (syn. Thielaviopsis basicola), Ceratocystis smalleyi, two Cercospora beticola strains, Coleophoma cylindrospora, Fusarium fracticaudum, Phialophora cf. hyalina, and Morchella septimelata.</title>
        <authorList>
            <person name="Wingfield B.D."/>
            <person name="Bills G.F."/>
            <person name="Dong Y."/>
            <person name="Huang W."/>
            <person name="Nel W.J."/>
            <person name="Swalarsk-Parry B.S."/>
            <person name="Vaghefi N."/>
            <person name="Wilken P.M."/>
            <person name="An Z."/>
            <person name="de Beer Z.W."/>
            <person name="De Vos L."/>
            <person name="Chen L."/>
            <person name="Duong T.A."/>
            <person name="Gao Y."/>
            <person name="Hammerbacher A."/>
            <person name="Kikkert J.R."/>
            <person name="Li Y."/>
            <person name="Li H."/>
            <person name="Li K."/>
            <person name="Li Q."/>
            <person name="Liu X."/>
            <person name="Ma X."/>
            <person name="Naidoo K."/>
            <person name="Pethybridge S.J."/>
            <person name="Sun J."/>
            <person name="Steenkamp E.T."/>
            <person name="van der Nest M.A."/>
            <person name="van Wyk S."/>
            <person name="Wingfield M.J."/>
            <person name="Xiong C."/>
            <person name="Yue Q."/>
            <person name="Zhang X."/>
        </authorList>
    </citation>
    <scope>NUCLEOTIDE SEQUENCE [LARGE SCALE GENOMIC DNA]</scope>
    <source>
        <strain evidence="3 4">BP 5553</strain>
    </source>
</reference>
<feature type="domain" description="Large ribosomal subunit protein mL59" evidence="2">
    <location>
        <begin position="15"/>
        <end position="146"/>
    </location>
</feature>
<proteinExistence type="predicted"/>
<dbReference type="STRING" id="2656787.A0A370TH76"/>
<accession>A0A370TH76</accession>
<dbReference type="InterPro" id="IPR037507">
    <property type="entry name" value="Ribosomal_mL59"/>
</dbReference>
<dbReference type="Pfam" id="PF18126">
    <property type="entry name" value="Mitoc_mL59"/>
    <property type="match status" value="1"/>
</dbReference>
<gene>
    <name evidence="3" type="ORF">BP5553_07679</name>
</gene>
<feature type="region of interest" description="Disordered" evidence="1">
    <location>
        <begin position="32"/>
        <end position="54"/>
    </location>
</feature>
<dbReference type="GeneID" id="43600528"/>
<organism evidence="3 4">
    <name type="scientific">Venustampulla echinocandica</name>
    <dbReference type="NCBI Taxonomy" id="2656787"/>
    <lineage>
        <taxon>Eukaryota</taxon>
        <taxon>Fungi</taxon>
        <taxon>Dikarya</taxon>
        <taxon>Ascomycota</taxon>
        <taxon>Pezizomycotina</taxon>
        <taxon>Leotiomycetes</taxon>
        <taxon>Helotiales</taxon>
        <taxon>Pleuroascaceae</taxon>
        <taxon>Venustampulla</taxon>
    </lineage>
</organism>
<dbReference type="GO" id="GO:0003735">
    <property type="term" value="F:structural constituent of ribosome"/>
    <property type="evidence" value="ECO:0007669"/>
    <property type="project" value="InterPro"/>
</dbReference>
<dbReference type="InterPro" id="IPR040922">
    <property type="entry name" value="Ribosomal_mL59_dom"/>
</dbReference>
<dbReference type="Proteomes" id="UP000254866">
    <property type="component" value="Unassembled WGS sequence"/>
</dbReference>
<protein>
    <recommendedName>
        <fullName evidence="2">Large ribosomal subunit protein mL59 domain-containing protein</fullName>
    </recommendedName>
</protein>
<sequence>MRPQQYRKLAESLPPRLTRFFARYPPQAIVSASDAAPSNTSPSASAAPSADQDAANAVEGFQNPFRTQKHPITGRWHDPKYSLRRQADLVKLARQNGVEELLPFTVKGTEERLRKRMENGLRVKGTGIGQRVKGKESERTLKGRGAMVVDGRNGRNKASNQDSGNGIRLGILLYQYYTGCELHGTGVRTGTVVQVYINSARSYERGSRNQRLSQYIITQSRMTV</sequence>
<evidence type="ECO:0000313" key="4">
    <source>
        <dbReference type="Proteomes" id="UP000254866"/>
    </source>
</evidence>
<evidence type="ECO:0000259" key="2">
    <source>
        <dbReference type="Pfam" id="PF18126"/>
    </source>
</evidence>
<keyword evidence="4" id="KW-1185">Reference proteome</keyword>
<evidence type="ECO:0000313" key="3">
    <source>
        <dbReference type="EMBL" id="RDL34551.1"/>
    </source>
</evidence>
<dbReference type="OrthoDB" id="18529at2759"/>
<name>A0A370TH76_9HELO</name>